<reference evidence="2" key="1">
    <citation type="submission" date="2018-02" db="EMBL/GenBank/DDBJ databases">
        <title>Rhizophora mucronata_Transcriptome.</title>
        <authorList>
            <person name="Meera S.P."/>
            <person name="Sreeshan A."/>
            <person name="Augustine A."/>
        </authorList>
    </citation>
    <scope>NUCLEOTIDE SEQUENCE</scope>
    <source>
        <tissue evidence="2">Leaf</tissue>
    </source>
</reference>
<proteinExistence type="predicted"/>
<evidence type="ECO:0000256" key="1">
    <source>
        <dbReference type="SAM" id="SignalP"/>
    </source>
</evidence>
<feature type="signal peptide" evidence="1">
    <location>
        <begin position="1"/>
        <end position="25"/>
    </location>
</feature>
<protein>
    <submittedName>
        <fullName evidence="2">Uncharacterized protein</fullName>
    </submittedName>
</protein>
<evidence type="ECO:0000313" key="2">
    <source>
        <dbReference type="EMBL" id="MBX59776.1"/>
    </source>
</evidence>
<accession>A0A2P2PYG0</accession>
<dbReference type="EMBL" id="GGEC01079292">
    <property type="protein sequence ID" value="MBX59776.1"/>
    <property type="molecule type" value="Transcribed_RNA"/>
</dbReference>
<feature type="chain" id="PRO_5015142868" evidence="1">
    <location>
        <begin position="26"/>
        <end position="53"/>
    </location>
</feature>
<organism evidence="2">
    <name type="scientific">Rhizophora mucronata</name>
    <name type="common">Asiatic mangrove</name>
    <dbReference type="NCBI Taxonomy" id="61149"/>
    <lineage>
        <taxon>Eukaryota</taxon>
        <taxon>Viridiplantae</taxon>
        <taxon>Streptophyta</taxon>
        <taxon>Embryophyta</taxon>
        <taxon>Tracheophyta</taxon>
        <taxon>Spermatophyta</taxon>
        <taxon>Magnoliopsida</taxon>
        <taxon>eudicotyledons</taxon>
        <taxon>Gunneridae</taxon>
        <taxon>Pentapetalae</taxon>
        <taxon>rosids</taxon>
        <taxon>fabids</taxon>
        <taxon>Malpighiales</taxon>
        <taxon>Rhizophoraceae</taxon>
        <taxon>Rhizophora</taxon>
    </lineage>
</organism>
<name>A0A2P2PYG0_RHIMU</name>
<dbReference type="AlphaFoldDB" id="A0A2P2PYG0"/>
<sequence length="53" mass="6069">MSFSMACFAWACLVVVVMMVENSRQRNPFFLLHAGDEWWLTITSTDLKGKVSN</sequence>
<keyword evidence="1" id="KW-0732">Signal</keyword>